<evidence type="ECO:0000313" key="2">
    <source>
        <dbReference type="EMBL" id="GGN60718.1"/>
    </source>
</evidence>
<dbReference type="Proteomes" id="UP000600365">
    <property type="component" value="Unassembled WGS sequence"/>
</dbReference>
<keyword evidence="1" id="KW-1133">Transmembrane helix</keyword>
<feature type="transmembrane region" description="Helical" evidence="1">
    <location>
        <begin position="57"/>
        <end position="79"/>
    </location>
</feature>
<keyword evidence="3" id="KW-1185">Reference proteome</keyword>
<evidence type="ECO:0000313" key="3">
    <source>
        <dbReference type="Proteomes" id="UP000600365"/>
    </source>
</evidence>
<keyword evidence="1" id="KW-0472">Membrane</keyword>
<organism evidence="2 3">
    <name type="scientific">Streptomyces albiflavescens</name>
    <dbReference type="NCBI Taxonomy" id="1623582"/>
    <lineage>
        <taxon>Bacteria</taxon>
        <taxon>Bacillati</taxon>
        <taxon>Actinomycetota</taxon>
        <taxon>Actinomycetes</taxon>
        <taxon>Kitasatosporales</taxon>
        <taxon>Streptomycetaceae</taxon>
        <taxon>Streptomyces</taxon>
    </lineage>
</organism>
<comment type="caution">
    <text evidence="2">The sequence shown here is derived from an EMBL/GenBank/DDBJ whole genome shotgun (WGS) entry which is preliminary data.</text>
</comment>
<protein>
    <submittedName>
        <fullName evidence="2">Uncharacterized protein</fullName>
    </submittedName>
</protein>
<dbReference type="EMBL" id="BMMM01000004">
    <property type="protein sequence ID" value="GGN60718.1"/>
    <property type="molecule type" value="Genomic_DNA"/>
</dbReference>
<sequence length="82" mass="8976">MQERPLLSIGTFIAPSTGEFMTRMEKSMVPRRSLRIELTPRELPFGLVGGGGAALSMWSGVTPVAVLPMAFLISVRVIVRLF</sequence>
<dbReference type="AlphaFoldDB" id="A0A918D300"/>
<accession>A0A918D300</accession>
<gene>
    <name evidence="2" type="ORF">GCM10011579_026090</name>
</gene>
<name>A0A918D300_9ACTN</name>
<proteinExistence type="predicted"/>
<keyword evidence="1" id="KW-0812">Transmembrane</keyword>
<reference evidence="2 3" key="1">
    <citation type="journal article" date="2014" name="Int. J. Syst. Evol. Microbiol.">
        <title>Complete genome sequence of Corynebacterium casei LMG S-19264T (=DSM 44701T), isolated from a smear-ripened cheese.</title>
        <authorList>
            <consortium name="US DOE Joint Genome Institute (JGI-PGF)"/>
            <person name="Walter F."/>
            <person name="Albersmeier A."/>
            <person name="Kalinowski J."/>
            <person name="Ruckert C."/>
        </authorList>
    </citation>
    <scope>NUCLEOTIDE SEQUENCE [LARGE SCALE GENOMIC DNA]</scope>
    <source>
        <strain evidence="2 3">CGMCC 4.7111</strain>
    </source>
</reference>
<evidence type="ECO:0000256" key="1">
    <source>
        <dbReference type="SAM" id="Phobius"/>
    </source>
</evidence>